<gene>
    <name evidence="9" type="ORF">ACGRQ9_14545</name>
</gene>
<keyword evidence="4" id="KW-1003">Cell membrane</keyword>
<feature type="transmembrane region" description="Helical" evidence="8">
    <location>
        <begin position="41"/>
        <end position="60"/>
    </location>
</feature>
<evidence type="ECO:0000256" key="3">
    <source>
        <dbReference type="ARBA" id="ARBA00022448"/>
    </source>
</evidence>
<dbReference type="InterPro" id="IPR004776">
    <property type="entry name" value="Mem_transp_PIN-like"/>
</dbReference>
<comment type="subcellular location">
    <subcellularLocation>
        <location evidence="1">Cell membrane</location>
        <topology evidence="1">Multi-pass membrane protein</topology>
    </subcellularLocation>
</comment>
<dbReference type="PANTHER" id="PTHR36838">
    <property type="entry name" value="AUXIN EFFLUX CARRIER FAMILY PROTEIN"/>
    <property type="match status" value="1"/>
</dbReference>
<keyword evidence="5 8" id="KW-0812">Transmembrane</keyword>
<feature type="transmembrane region" description="Helical" evidence="8">
    <location>
        <begin position="203"/>
        <end position="225"/>
    </location>
</feature>
<evidence type="ECO:0000313" key="10">
    <source>
        <dbReference type="Proteomes" id="UP001607151"/>
    </source>
</evidence>
<evidence type="ECO:0000256" key="4">
    <source>
        <dbReference type="ARBA" id="ARBA00022475"/>
    </source>
</evidence>
<dbReference type="InterPro" id="IPR038770">
    <property type="entry name" value="Na+/solute_symporter_sf"/>
</dbReference>
<comment type="similarity">
    <text evidence="2">Belongs to the auxin efflux carrier (TC 2.A.69) family.</text>
</comment>
<evidence type="ECO:0000256" key="7">
    <source>
        <dbReference type="ARBA" id="ARBA00023136"/>
    </source>
</evidence>
<feature type="transmembrane region" description="Helical" evidence="8">
    <location>
        <begin position="174"/>
        <end position="197"/>
    </location>
</feature>
<feature type="transmembrane region" description="Helical" evidence="8">
    <location>
        <begin position="107"/>
        <end position="125"/>
    </location>
</feature>
<evidence type="ECO:0000256" key="8">
    <source>
        <dbReference type="SAM" id="Phobius"/>
    </source>
</evidence>
<feature type="transmembrane region" description="Helical" evidence="8">
    <location>
        <begin position="12"/>
        <end position="29"/>
    </location>
</feature>
<organism evidence="9 10">
    <name type="scientific">Vibrio rumoiensis</name>
    <dbReference type="NCBI Taxonomy" id="76258"/>
    <lineage>
        <taxon>Bacteria</taxon>
        <taxon>Pseudomonadati</taxon>
        <taxon>Pseudomonadota</taxon>
        <taxon>Gammaproteobacteria</taxon>
        <taxon>Vibrionales</taxon>
        <taxon>Vibrionaceae</taxon>
        <taxon>Vibrio</taxon>
    </lineage>
</organism>
<dbReference type="Pfam" id="PF03547">
    <property type="entry name" value="Mem_trans"/>
    <property type="match status" value="1"/>
</dbReference>
<evidence type="ECO:0000256" key="2">
    <source>
        <dbReference type="ARBA" id="ARBA00010145"/>
    </source>
</evidence>
<protein>
    <submittedName>
        <fullName evidence="9">AEC family transporter</fullName>
    </submittedName>
</protein>
<feature type="transmembrane region" description="Helical" evidence="8">
    <location>
        <begin position="72"/>
        <end position="95"/>
    </location>
</feature>
<feature type="transmembrane region" description="Helical" evidence="8">
    <location>
        <begin position="237"/>
        <end position="256"/>
    </location>
</feature>
<accession>A0ABW7IYF5</accession>
<keyword evidence="7 8" id="KW-0472">Membrane</keyword>
<feature type="transmembrane region" description="Helical" evidence="8">
    <location>
        <begin position="131"/>
        <end position="153"/>
    </location>
</feature>
<sequence length="318" mass="33975">MSGIIEQFLFSASITGPICLMLLLGILLRRFNIINDTFIDTASKLVFKVTLPALLFLSIIKSNSISDSSFPLVTYGLIANIAFFLFSTITVKLLLKQNSQHGVIIQGAFRSNTGIIGLAYVANAYGDHGVAIAAIYVAAITVLYNILAVITLSPRSQQSNFGTYRNMLISIIKNPLIIAIVLAFAIHEVSITVPPMLIHTGQYFANMTLPLALLCTGGSLNIGELRHDKASNIISSSYKLILCPLLITLGGFFYGFRGLELGILFFMTASPAAAASYVMARAMGGNATLAANIIALTTVGSMVTTTFGIVILSSFGVM</sequence>
<reference evidence="9 10" key="1">
    <citation type="submission" date="2024-10" db="EMBL/GenBank/DDBJ databases">
        <authorList>
            <person name="Yibar A."/>
            <person name="Saticioglu I.B."/>
            <person name="Duman M."/>
            <person name="Ajmi N."/>
            <person name="Gurler F."/>
            <person name="Ay H."/>
            <person name="Onuk E."/>
            <person name="Guler S."/>
            <person name="Romalde J.L."/>
        </authorList>
    </citation>
    <scope>NUCLEOTIDE SEQUENCE [LARGE SCALE GENOMIC DNA]</scope>
    <source>
        <strain evidence="9 10">14-MA-B</strain>
    </source>
</reference>
<comment type="caution">
    <text evidence="9">The sequence shown here is derived from an EMBL/GenBank/DDBJ whole genome shotgun (WGS) entry which is preliminary data.</text>
</comment>
<evidence type="ECO:0000313" key="9">
    <source>
        <dbReference type="EMBL" id="MFH0266663.1"/>
    </source>
</evidence>
<feature type="transmembrane region" description="Helical" evidence="8">
    <location>
        <begin position="262"/>
        <end position="280"/>
    </location>
</feature>
<evidence type="ECO:0000256" key="6">
    <source>
        <dbReference type="ARBA" id="ARBA00022989"/>
    </source>
</evidence>
<keyword evidence="3" id="KW-0813">Transport</keyword>
<dbReference type="RefSeq" id="WP_089139013.1">
    <property type="nucleotide sequence ID" value="NZ_AP018686.1"/>
</dbReference>
<evidence type="ECO:0000256" key="1">
    <source>
        <dbReference type="ARBA" id="ARBA00004651"/>
    </source>
</evidence>
<dbReference type="EMBL" id="JBIHSN010000003">
    <property type="protein sequence ID" value="MFH0266663.1"/>
    <property type="molecule type" value="Genomic_DNA"/>
</dbReference>
<feature type="transmembrane region" description="Helical" evidence="8">
    <location>
        <begin position="292"/>
        <end position="315"/>
    </location>
</feature>
<proteinExistence type="inferred from homology"/>
<dbReference type="PANTHER" id="PTHR36838:SF4">
    <property type="entry name" value="AUXIN EFFLUX CARRIER FAMILY PROTEIN"/>
    <property type="match status" value="1"/>
</dbReference>
<name>A0ABW7IYF5_9VIBR</name>
<dbReference type="Gene3D" id="1.20.1530.20">
    <property type="match status" value="1"/>
</dbReference>
<evidence type="ECO:0000256" key="5">
    <source>
        <dbReference type="ARBA" id="ARBA00022692"/>
    </source>
</evidence>
<keyword evidence="6 8" id="KW-1133">Transmembrane helix</keyword>
<keyword evidence="10" id="KW-1185">Reference proteome</keyword>
<dbReference type="Proteomes" id="UP001607151">
    <property type="component" value="Unassembled WGS sequence"/>
</dbReference>